<evidence type="ECO:0000256" key="5">
    <source>
        <dbReference type="PROSITE-ProRule" id="PRU00339"/>
    </source>
</evidence>
<evidence type="ECO:0000256" key="3">
    <source>
        <dbReference type="ARBA" id="ARBA00023125"/>
    </source>
</evidence>
<evidence type="ECO:0000313" key="9">
    <source>
        <dbReference type="EMBL" id="MFC4136853.1"/>
    </source>
</evidence>
<evidence type="ECO:0000256" key="2">
    <source>
        <dbReference type="ARBA" id="ARBA00023015"/>
    </source>
</evidence>
<comment type="caution">
    <text evidence="9">The sequence shown here is derived from an EMBL/GenBank/DDBJ whole genome shotgun (WGS) entry which is preliminary data.</text>
</comment>
<dbReference type="SMART" id="SM00028">
    <property type="entry name" value="TPR"/>
    <property type="match status" value="5"/>
</dbReference>
<dbReference type="Gene3D" id="3.40.50.300">
    <property type="entry name" value="P-loop containing nucleotide triphosphate hydrolases"/>
    <property type="match status" value="1"/>
</dbReference>
<comment type="similarity">
    <text evidence="1">Belongs to the AfsR/DnrI/RedD regulatory family.</text>
</comment>
<reference evidence="10" key="1">
    <citation type="journal article" date="2019" name="Int. J. Syst. Evol. Microbiol.">
        <title>The Global Catalogue of Microorganisms (GCM) 10K type strain sequencing project: providing services to taxonomists for standard genome sequencing and annotation.</title>
        <authorList>
            <consortium name="The Broad Institute Genomics Platform"/>
            <consortium name="The Broad Institute Genome Sequencing Center for Infectious Disease"/>
            <person name="Wu L."/>
            <person name="Ma J."/>
        </authorList>
    </citation>
    <scope>NUCLEOTIDE SEQUENCE [LARGE SCALE GENOMIC DNA]</scope>
    <source>
        <strain evidence="10">CGMCC 4.7289</strain>
    </source>
</reference>
<dbReference type="EMBL" id="JBHSAY010000035">
    <property type="protein sequence ID" value="MFC4136853.1"/>
    <property type="molecule type" value="Genomic_DNA"/>
</dbReference>
<dbReference type="PANTHER" id="PTHR35807:SF1">
    <property type="entry name" value="TRANSCRIPTIONAL REGULATOR REDD"/>
    <property type="match status" value="1"/>
</dbReference>
<dbReference type="SMART" id="SM00530">
    <property type="entry name" value="HTH_XRE"/>
    <property type="match status" value="1"/>
</dbReference>
<dbReference type="InterPro" id="IPR016032">
    <property type="entry name" value="Sig_transdc_resp-reg_C-effctor"/>
</dbReference>
<dbReference type="PROSITE" id="PS51755">
    <property type="entry name" value="OMPR_PHOB"/>
    <property type="match status" value="1"/>
</dbReference>
<dbReference type="Pfam" id="PF03704">
    <property type="entry name" value="BTAD"/>
    <property type="match status" value="1"/>
</dbReference>
<dbReference type="Pfam" id="PF13191">
    <property type="entry name" value="AAA_16"/>
    <property type="match status" value="1"/>
</dbReference>
<dbReference type="RefSeq" id="WP_253761997.1">
    <property type="nucleotide sequence ID" value="NZ_JAMZDZ010000001.1"/>
</dbReference>
<dbReference type="InterPro" id="IPR051677">
    <property type="entry name" value="AfsR-DnrI-RedD_regulator"/>
</dbReference>
<dbReference type="InterPro" id="IPR003593">
    <property type="entry name" value="AAA+_ATPase"/>
</dbReference>
<feature type="repeat" description="TPR" evidence="5">
    <location>
        <begin position="878"/>
        <end position="911"/>
    </location>
</feature>
<dbReference type="Gene3D" id="1.10.260.40">
    <property type="entry name" value="lambda repressor-like DNA-binding domains"/>
    <property type="match status" value="1"/>
</dbReference>
<dbReference type="InterPro" id="IPR001867">
    <property type="entry name" value="OmpR/PhoB-type_DNA-bd"/>
</dbReference>
<dbReference type="SUPFAM" id="SSF47413">
    <property type="entry name" value="lambda repressor-like DNA-binding domains"/>
    <property type="match status" value="1"/>
</dbReference>
<dbReference type="SMART" id="SM00862">
    <property type="entry name" value="Trans_reg_C"/>
    <property type="match status" value="1"/>
</dbReference>
<sequence>MPRATWGSSPEPLAGLLRRLREQLNLTQQQLATAAVVSVAAIRDLEQGRTHTPRTKTVQVLAEYFRQAGVDGDALLARVAPAIPAARRSTAEPVDTGPLTVAVLGPLRIARGSVEVKLGSDKLRCLLARLALAAGTAVGREELMDLLWGPTRPPSATNLLHGYLGRLRRLWTGDDGAPVLAAAGRGYRLDLTADTLDLLRFRQLAEAGAATAAADPAQALGQLLAAARLWRGETDVEQLRDSPLIAALTEQYATVLCQAAALGRRLGETDQVLPLLRDLADRLELHEPLYAELVATAAAAGRQAEALAAYDRIRRALSTQLGVDPGVHLRQTHEDALRPRAATVADADQPSPPIRQVPAGPTDLVGRHAELDRIDTVLAPTGDLTVRLVLISGPAGVGKTALALTAAQRLSSRYPDGQLYADLRSGSSEPVAPMDVLGRFLRALGVPARRVGADEAEASALLRSVLADRRMLLVLDNVRDAAAVRTLAPGPGGCDVLVTSRQRLPDLPATTVVDLSTLSVADSIELMDATVGAGRMSADPASADELAVACGQWPLALRIAAGRLASRPAWTAAELARRLRDANQRLTQLSAGDSSVLASFQLSYQDLSEPARQAFRLCALHPGDDFGTAAAAELLGVDPATADDVLGELLDANMLLQYTAERFRFHDLLGLYAARLLGDEDPQIVDAARDRLHRWSLRMATAAVDLIYPSAIRLVTDRDEGSFPDQDAAVRWIDAEAGSLVALVERTAGTEWHRLSWLLAEQLRGYFLVRRHVDRWLRTAEAGLRAATADGDPTGQAVMLLSRGQARWVLGWHAQALEDFRRGEQFAHSADWPPASPYLWHNIGVIHAEQSRFDEAESAYREALRRCGEDSQLAPVRALALNGLGAMYADQGRLAEAADCLEGAVRINEAAGRTESVLSTRGNLGMVLRQLGREQEAEEHLLAALEGYRKRANPHGELSSLDEISQLHAQRGEAEAAVATAQRGYELAVLVRDQRAQVALLCTLGEAHGVGGTTTEALRCLDEVLTLATEHGYPYFAARAQVALAGVHLGAGARDAAARCARSGRDLAAAHDFRVVEATALAALARCLAGGSTGEAAAAAAVEAFRATGADELADRLRDQLAVGDTDPR</sequence>
<organism evidence="9 10">
    <name type="scientific">Hamadaea flava</name>
    <dbReference type="NCBI Taxonomy" id="1742688"/>
    <lineage>
        <taxon>Bacteria</taxon>
        <taxon>Bacillati</taxon>
        <taxon>Actinomycetota</taxon>
        <taxon>Actinomycetes</taxon>
        <taxon>Micromonosporales</taxon>
        <taxon>Micromonosporaceae</taxon>
        <taxon>Hamadaea</taxon>
    </lineage>
</organism>
<name>A0ABV8M2T4_9ACTN</name>
<dbReference type="InterPro" id="IPR036388">
    <property type="entry name" value="WH-like_DNA-bd_sf"/>
</dbReference>
<dbReference type="SMART" id="SM01043">
    <property type="entry name" value="BTAD"/>
    <property type="match status" value="1"/>
</dbReference>
<dbReference type="Gene3D" id="1.10.10.10">
    <property type="entry name" value="Winged helix-like DNA-binding domain superfamily/Winged helix DNA-binding domain"/>
    <property type="match status" value="1"/>
</dbReference>
<evidence type="ECO:0000259" key="7">
    <source>
        <dbReference type="PROSITE" id="PS50943"/>
    </source>
</evidence>
<dbReference type="PRINTS" id="PR00364">
    <property type="entry name" value="DISEASERSIST"/>
</dbReference>
<accession>A0ABV8M2T4</accession>
<protein>
    <submittedName>
        <fullName evidence="9">BTAD domain-containing putative transcriptional regulator</fullName>
    </submittedName>
</protein>
<dbReference type="InterPro" id="IPR011990">
    <property type="entry name" value="TPR-like_helical_dom_sf"/>
</dbReference>
<dbReference type="Pfam" id="PF13560">
    <property type="entry name" value="HTH_31"/>
    <property type="match status" value="1"/>
</dbReference>
<dbReference type="SUPFAM" id="SSF46894">
    <property type="entry name" value="C-terminal effector domain of the bipartite response regulators"/>
    <property type="match status" value="1"/>
</dbReference>
<dbReference type="CDD" id="cd00093">
    <property type="entry name" value="HTH_XRE"/>
    <property type="match status" value="1"/>
</dbReference>
<dbReference type="Proteomes" id="UP001595816">
    <property type="component" value="Unassembled WGS sequence"/>
</dbReference>
<dbReference type="Pfam" id="PF13424">
    <property type="entry name" value="TPR_12"/>
    <property type="match status" value="2"/>
</dbReference>
<feature type="domain" description="HTH cro/C1-type" evidence="7">
    <location>
        <begin position="17"/>
        <end position="75"/>
    </location>
</feature>
<evidence type="ECO:0000256" key="6">
    <source>
        <dbReference type="PROSITE-ProRule" id="PRU01091"/>
    </source>
</evidence>
<evidence type="ECO:0000256" key="1">
    <source>
        <dbReference type="ARBA" id="ARBA00005820"/>
    </source>
</evidence>
<keyword evidence="5" id="KW-0802">TPR repeat</keyword>
<keyword evidence="10" id="KW-1185">Reference proteome</keyword>
<dbReference type="PROSITE" id="PS50005">
    <property type="entry name" value="TPR"/>
    <property type="match status" value="2"/>
</dbReference>
<proteinExistence type="inferred from homology"/>
<dbReference type="SUPFAM" id="SSF52540">
    <property type="entry name" value="P-loop containing nucleoside triphosphate hydrolases"/>
    <property type="match status" value="1"/>
</dbReference>
<feature type="domain" description="OmpR/PhoB-type" evidence="8">
    <location>
        <begin position="91"/>
        <end position="191"/>
    </location>
</feature>
<dbReference type="PANTHER" id="PTHR35807">
    <property type="entry name" value="TRANSCRIPTIONAL REGULATOR REDD-RELATED"/>
    <property type="match status" value="1"/>
</dbReference>
<keyword evidence="2" id="KW-0805">Transcription regulation</keyword>
<evidence type="ECO:0000313" key="10">
    <source>
        <dbReference type="Proteomes" id="UP001595816"/>
    </source>
</evidence>
<evidence type="ECO:0000259" key="8">
    <source>
        <dbReference type="PROSITE" id="PS51755"/>
    </source>
</evidence>
<dbReference type="SUPFAM" id="SSF48452">
    <property type="entry name" value="TPR-like"/>
    <property type="match status" value="2"/>
</dbReference>
<gene>
    <name evidence="9" type="ORF">ACFOZ4_40135</name>
</gene>
<evidence type="ECO:0000256" key="4">
    <source>
        <dbReference type="ARBA" id="ARBA00023163"/>
    </source>
</evidence>
<dbReference type="Gene3D" id="1.25.40.10">
    <property type="entry name" value="Tetratricopeptide repeat domain"/>
    <property type="match status" value="2"/>
</dbReference>
<dbReference type="InterPro" id="IPR005158">
    <property type="entry name" value="BTAD"/>
</dbReference>
<dbReference type="InterPro" id="IPR010982">
    <property type="entry name" value="Lambda_DNA-bd_dom_sf"/>
</dbReference>
<dbReference type="SMART" id="SM00382">
    <property type="entry name" value="AAA"/>
    <property type="match status" value="1"/>
</dbReference>
<dbReference type="InterPro" id="IPR001387">
    <property type="entry name" value="Cro/C1-type_HTH"/>
</dbReference>
<feature type="DNA-binding region" description="OmpR/PhoB-type" evidence="6">
    <location>
        <begin position="91"/>
        <end position="191"/>
    </location>
</feature>
<keyword evidence="3 6" id="KW-0238">DNA-binding</keyword>
<feature type="repeat" description="TPR" evidence="5">
    <location>
        <begin position="837"/>
        <end position="870"/>
    </location>
</feature>
<dbReference type="InterPro" id="IPR019734">
    <property type="entry name" value="TPR_rpt"/>
</dbReference>
<dbReference type="PROSITE" id="PS50943">
    <property type="entry name" value="HTH_CROC1"/>
    <property type="match status" value="1"/>
</dbReference>
<keyword evidence="4" id="KW-0804">Transcription</keyword>
<dbReference type="InterPro" id="IPR041664">
    <property type="entry name" value="AAA_16"/>
</dbReference>
<dbReference type="InterPro" id="IPR027417">
    <property type="entry name" value="P-loop_NTPase"/>
</dbReference>